<sequence length="176" mass="19973">MLVIFGAIRSINNRKGKQPVLKSFNASAIDDTNEPNNTTTRKIQKYKGPYARHGVQFKERRLASWVSTTSDDSNDASDQILDESDFDCGNRTSNSDQDMTKKETLPHDLPKPKTKELDHPKEIGVPPPRADLQHTKQERCDESRDRISRPHEPKGPREKETHQLAPSAGNLLDKYL</sequence>
<reference evidence="2 3" key="1">
    <citation type="submission" date="2024-01" db="EMBL/GenBank/DDBJ databases">
        <title>The complete chloroplast genome sequence of Lithospermum erythrorhizon: insights into the phylogenetic relationship among Boraginaceae species and the maternal lineages of purple gromwells.</title>
        <authorList>
            <person name="Okada T."/>
            <person name="Watanabe K."/>
        </authorList>
    </citation>
    <scope>NUCLEOTIDE SEQUENCE [LARGE SCALE GENOMIC DNA]</scope>
</reference>
<dbReference type="AlphaFoldDB" id="A0AAV3RZW8"/>
<feature type="compositionally biased region" description="Basic and acidic residues" evidence="1">
    <location>
        <begin position="98"/>
        <end position="122"/>
    </location>
</feature>
<evidence type="ECO:0000313" key="2">
    <source>
        <dbReference type="EMBL" id="GAA0186494.1"/>
    </source>
</evidence>
<dbReference type="Proteomes" id="UP001454036">
    <property type="component" value="Unassembled WGS sequence"/>
</dbReference>
<proteinExistence type="predicted"/>
<feature type="compositionally biased region" description="Acidic residues" evidence="1">
    <location>
        <begin position="72"/>
        <end position="86"/>
    </location>
</feature>
<evidence type="ECO:0000256" key="1">
    <source>
        <dbReference type="SAM" id="MobiDB-lite"/>
    </source>
</evidence>
<name>A0AAV3RZW8_LITER</name>
<dbReference type="EMBL" id="BAABME010013750">
    <property type="protein sequence ID" value="GAA0186494.1"/>
    <property type="molecule type" value="Genomic_DNA"/>
</dbReference>
<feature type="region of interest" description="Disordered" evidence="1">
    <location>
        <begin position="68"/>
        <end position="176"/>
    </location>
</feature>
<feature type="compositionally biased region" description="Basic and acidic residues" evidence="1">
    <location>
        <begin position="131"/>
        <end position="162"/>
    </location>
</feature>
<organism evidence="2 3">
    <name type="scientific">Lithospermum erythrorhizon</name>
    <name type="common">Purple gromwell</name>
    <name type="synonym">Lithospermum officinale var. erythrorhizon</name>
    <dbReference type="NCBI Taxonomy" id="34254"/>
    <lineage>
        <taxon>Eukaryota</taxon>
        <taxon>Viridiplantae</taxon>
        <taxon>Streptophyta</taxon>
        <taxon>Embryophyta</taxon>
        <taxon>Tracheophyta</taxon>
        <taxon>Spermatophyta</taxon>
        <taxon>Magnoliopsida</taxon>
        <taxon>eudicotyledons</taxon>
        <taxon>Gunneridae</taxon>
        <taxon>Pentapetalae</taxon>
        <taxon>asterids</taxon>
        <taxon>lamiids</taxon>
        <taxon>Boraginales</taxon>
        <taxon>Boraginaceae</taxon>
        <taxon>Boraginoideae</taxon>
        <taxon>Lithospermeae</taxon>
        <taxon>Lithospermum</taxon>
    </lineage>
</organism>
<comment type="caution">
    <text evidence="2">The sequence shown here is derived from an EMBL/GenBank/DDBJ whole genome shotgun (WGS) entry which is preliminary data.</text>
</comment>
<accession>A0AAV3RZW8</accession>
<protein>
    <submittedName>
        <fullName evidence="2">Uncharacterized protein</fullName>
    </submittedName>
</protein>
<keyword evidence="3" id="KW-1185">Reference proteome</keyword>
<gene>
    <name evidence="2" type="ORF">LIER_33782</name>
</gene>
<evidence type="ECO:0000313" key="3">
    <source>
        <dbReference type="Proteomes" id="UP001454036"/>
    </source>
</evidence>